<keyword evidence="2 9" id="KW-0547">Nucleotide-binding</keyword>
<dbReference type="Gene3D" id="3.40.50.300">
    <property type="entry name" value="P-loop containing nucleotide triphosphate hydrolases"/>
    <property type="match status" value="1"/>
</dbReference>
<dbReference type="InterPro" id="IPR036388">
    <property type="entry name" value="WH-like_DNA-bd_sf"/>
</dbReference>
<dbReference type="EMBL" id="JSAM01000069">
    <property type="protein sequence ID" value="KIA77684.1"/>
    <property type="molecule type" value="Genomic_DNA"/>
</dbReference>
<accession>A0A0C1EMW0</accession>
<keyword evidence="7 9" id="KW-0233">DNA recombination</keyword>
<dbReference type="SUPFAM" id="SSF46785">
    <property type="entry name" value="Winged helix' DNA-binding domain"/>
    <property type="match status" value="1"/>
</dbReference>
<feature type="domain" description="AAA+ ATPase" evidence="10">
    <location>
        <begin position="53"/>
        <end position="186"/>
    </location>
</feature>
<evidence type="ECO:0000256" key="9">
    <source>
        <dbReference type="HAMAP-Rule" id="MF_00016"/>
    </source>
</evidence>
<dbReference type="SMART" id="SM00382">
    <property type="entry name" value="AAA"/>
    <property type="match status" value="1"/>
</dbReference>
<evidence type="ECO:0000256" key="3">
    <source>
        <dbReference type="ARBA" id="ARBA00022763"/>
    </source>
</evidence>
<dbReference type="PANTHER" id="PTHR42848:SF1">
    <property type="entry name" value="HOLLIDAY JUNCTION BRANCH MIGRATION COMPLEX SUBUNIT RUVB"/>
    <property type="match status" value="1"/>
</dbReference>
<comment type="function">
    <text evidence="9">The RuvA-RuvB-RuvC complex processes Holliday junction (HJ) DNA during genetic recombination and DNA repair, while the RuvA-RuvB complex plays an important role in the rescue of blocked DNA replication forks via replication fork reversal (RFR). RuvA specifically binds to HJ cruciform DNA, conferring on it an open structure. The RuvB hexamer acts as an ATP-dependent pump, pulling dsDNA into and through the RuvAB complex. RuvB forms 2 homohexamers on either side of HJ DNA bound by 1 or 2 RuvA tetramers; 4 subunits per hexamer contact DNA at a time. Coordinated motions by a converter formed by DNA-disengaged RuvB subunits stimulates ATP hydrolysis and nucleotide exchange. Immobilization of the converter enables RuvB to convert the ATP-contained energy into a lever motion, pulling 2 nucleotides of DNA out of the RuvA tetramer per ATP hydrolyzed, thus driving DNA branch migration. The RuvB motors rotate together with the DNA substrate, which together with the progressing nucleotide cycle form the mechanistic basis for DNA recombination by continuous HJ branch migration. Branch migration allows RuvC to scan DNA until it finds its consensus sequence, where it cleaves and resolves cruciform DNA.</text>
</comment>
<keyword evidence="3 9" id="KW-0227">DNA damage</keyword>
<gene>
    <name evidence="9 11" type="primary">ruvB</name>
    <name evidence="11" type="ORF">DB43_FZ00130</name>
</gene>
<feature type="binding site" evidence="9">
    <location>
        <position position="312"/>
    </location>
    <ligand>
        <name>DNA</name>
        <dbReference type="ChEBI" id="CHEBI:16991"/>
    </ligand>
</feature>
<evidence type="ECO:0000256" key="2">
    <source>
        <dbReference type="ARBA" id="ARBA00022741"/>
    </source>
</evidence>
<dbReference type="HAMAP" id="MF_00016">
    <property type="entry name" value="DNA_HJ_migration_RuvB"/>
    <property type="match status" value="1"/>
</dbReference>
<evidence type="ECO:0000259" key="10">
    <source>
        <dbReference type="SMART" id="SM00382"/>
    </source>
</evidence>
<feature type="binding site" evidence="9">
    <location>
        <position position="68"/>
    </location>
    <ligand>
        <name>ATP</name>
        <dbReference type="ChEBI" id="CHEBI:30616"/>
    </ligand>
</feature>
<dbReference type="Pfam" id="PF05496">
    <property type="entry name" value="RuvB_N"/>
    <property type="match status" value="1"/>
</dbReference>
<dbReference type="EC" id="3.6.4.-" evidence="9"/>
<dbReference type="InterPro" id="IPR027417">
    <property type="entry name" value="P-loop_NTPase"/>
</dbReference>
<dbReference type="Pfam" id="PF17864">
    <property type="entry name" value="AAA_lid_4"/>
    <property type="match status" value="1"/>
</dbReference>
<feature type="binding site" evidence="9">
    <location>
        <position position="317"/>
    </location>
    <ligand>
        <name>DNA</name>
        <dbReference type="ChEBI" id="CHEBI:16991"/>
    </ligand>
</feature>
<sequence>MTTKNYIESSFCQEDTTFEVPLRPQALDDFAGQDSIRERLEVLIGAAKQRGEALGHCLFSGPPGLGKTTLANILAKAMGTNIVVTSGPLIEKAGDLAGVLTNLKEGDILFIDELHRLQPAIEEYLYPPMEDFVLDLMIDKGPNARSIQIKLPRFTLVGATTRVGLLTSPMRSRFAFSCRLDYYEPKVLEQILGRTAQILHMTIDQKGLAEIAQRARGTPRIANHLLRWVRDYAQMRANNIITQPIVIKALEMLAIDQIGFDEMDKKILEVLIDDYNGGPVGLNTLAVAIGEEKNTIEEVHEPYLIMKGFIKRTPKGRVATESAYKHLGKLKREGRRSDEDHA</sequence>
<proteinExistence type="inferred from homology"/>
<evidence type="ECO:0000313" key="11">
    <source>
        <dbReference type="EMBL" id="KIA77684.1"/>
    </source>
</evidence>
<feature type="binding site" evidence="9">
    <location>
        <position position="220"/>
    </location>
    <ligand>
        <name>ATP</name>
        <dbReference type="ChEBI" id="CHEBI:30616"/>
    </ligand>
</feature>
<feature type="binding site" evidence="9">
    <location>
        <position position="23"/>
    </location>
    <ligand>
        <name>ATP</name>
        <dbReference type="ChEBI" id="CHEBI:30616"/>
    </ligand>
</feature>
<evidence type="ECO:0000256" key="8">
    <source>
        <dbReference type="ARBA" id="ARBA00023204"/>
    </source>
</evidence>
<dbReference type="GO" id="GO:0000400">
    <property type="term" value="F:four-way junction DNA binding"/>
    <property type="evidence" value="ECO:0007669"/>
    <property type="project" value="UniProtKB-UniRule"/>
</dbReference>
<dbReference type="InterPro" id="IPR004605">
    <property type="entry name" value="DNA_helicase_Holl-junc_RuvB"/>
</dbReference>
<dbReference type="PATRIC" id="fig|83552.4.peg.1152"/>
<comment type="similarity">
    <text evidence="9">Belongs to the RuvB family.</text>
</comment>
<evidence type="ECO:0000256" key="7">
    <source>
        <dbReference type="ARBA" id="ARBA00023172"/>
    </source>
</evidence>
<dbReference type="Proteomes" id="UP000031307">
    <property type="component" value="Unassembled WGS sequence"/>
</dbReference>
<feature type="binding site" evidence="9">
    <location>
        <position position="173"/>
    </location>
    <ligand>
        <name>ATP</name>
        <dbReference type="ChEBI" id="CHEBI:30616"/>
    </ligand>
</feature>
<dbReference type="GO" id="GO:0048476">
    <property type="term" value="C:Holliday junction resolvase complex"/>
    <property type="evidence" value="ECO:0007669"/>
    <property type="project" value="UniProtKB-UniRule"/>
</dbReference>
<protein>
    <recommendedName>
        <fullName evidence="9">Holliday junction branch migration complex subunit RuvB</fullName>
        <ecNumber evidence="9">3.6.4.-</ecNumber>
    </recommendedName>
</protein>
<dbReference type="GO" id="GO:0009378">
    <property type="term" value="F:four-way junction helicase activity"/>
    <property type="evidence" value="ECO:0007669"/>
    <property type="project" value="InterPro"/>
</dbReference>
<dbReference type="NCBIfam" id="TIGR00635">
    <property type="entry name" value="ruvB"/>
    <property type="match status" value="1"/>
</dbReference>
<evidence type="ECO:0000256" key="6">
    <source>
        <dbReference type="ARBA" id="ARBA00023125"/>
    </source>
</evidence>
<dbReference type="GO" id="GO:0005524">
    <property type="term" value="F:ATP binding"/>
    <property type="evidence" value="ECO:0007669"/>
    <property type="project" value="UniProtKB-UniRule"/>
</dbReference>
<evidence type="ECO:0000313" key="12">
    <source>
        <dbReference type="Proteomes" id="UP000031307"/>
    </source>
</evidence>
<evidence type="ECO:0000256" key="5">
    <source>
        <dbReference type="ARBA" id="ARBA00022840"/>
    </source>
</evidence>
<name>A0A0C1EMW0_9BACT</name>
<keyword evidence="6 9" id="KW-0238">DNA-binding</keyword>
<evidence type="ECO:0000256" key="1">
    <source>
        <dbReference type="ARBA" id="ARBA00022490"/>
    </source>
</evidence>
<dbReference type="InterPro" id="IPR008824">
    <property type="entry name" value="RuvB-like_N"/>
</dbReference>
<organism evidence="11 12">
    <name type="scientific">Parachlamydia acanthamoebae</name>
    <dbReference type="NCBI Taxonomy" id="83552"/>
    <lineage>
        <taxon>Bacteria</taxon>
        <taxon>Pseudomonadati</taxon>
        <taxon>Chlamydiota</taxon>
        <taxon>Chlamydiia</taxon>
        <taxon>Parachlamydiales</taxon>
        <taxon>Parachlamydiaceae</taxon>
        <taxon>Parachlamydia</taxon>
    </lineage>
</organism>
<dbReference type="Gene3D" id="1.10.8.60">
    <property type="match status" value="1"/>
</dbReference>
<dbReference type="GO" id="GO:0006281">
    <property type="term" value="P:DNA repair"/>
    <property type="evidence" value="ECO:0007669"/>
    <property type="project" value="UniProtKB-UniRule"/>
</dbReference>
<feature type="binding site" evidence="9">
    <location>
        <position position="68"/>
    </location>
    <ligand>
        <name>Mg(2+)</name>
        <dbReference type="ChEBI" id="CHEBI:18420"/>
    </ligand>
</feature>
<feature type="region of interest" description="Head domain (RuvB-H)" evidence="9">
    <location>
        <begin position="257"/>
        <end position="342"/>
    </location>
</feature>
<feature type="binding site" evidence="9">
    <location>
        <position position="183"/>
    </location>
    <ligand>
        <name>ATP</name>
        <dbReference type="ChEBI" id="CHEBI:30616"/>
    </ligand>
</feature>
<dbReference type="AlphaFoldDB" id="A0A0C1EMW0"/>
<comment type="caution">
    <text evidence="11">The sequence shown here is derived from an EMBL/GenBank/DDBJ whole genome shotgun (WGS) entry which is preliminary data.</text>
</comment>
<dbReference type="PANTHER" id="PTHR42848">
    <property type="match status" value="1"/>
</dbReference>
<comment type="domain">
    <text evidence="9">Has 3 domains, the large (RuvB-L) and small ATPase (RuvB-S) domains and the C-terminal head (RuvB-H) domain. The head domain binds DNA, while the ATPase domains jointly bind ATP, ADP or are empty depending on the state of the subunit in the translocation cycle. During a single DNA translocation step the structure of each domain remains the same, but their relative positions change.</text>
</comment>
<feature type="binding site" evidence="9">
    <location>
        <position position="64"/>
    </location>
    <ligand>
        <name>ATP</name>
        <dbReference type="ChEBI" id="CHEBI:30616"/>
    </ligand>
</feature>
<comment type="subunit">
    <text evidence="9">Homohexamer. Forms an RuvA(8)-RuvB(12)-Holliday junction (HJ) complex. HJ DNA is sandwiched between 2 RuvA tetramers; dsDNA enters through RuvA and exits via RuvB. An RuvB hexamer assembles on each DNA strand where it exits the tetramer. Each RuvB hexamer is contacted by two RuvA subunits (via domain III) on 2 adjacent RuvB subunits; this complex drives branch migration. In the full resolvosome a probable DNA-RuvA(4)-RuvB(12)-RuvC(2) complex forms which resolves the HJ.</text>
</comment>
<keyword evidence="5 9" id="KW-0067">ATP-binding</keyword>
<feature type="binding site" evidence="9">
    <location>
        <position position="67"/>
    </location>
    <ligand>
        <name>ATP</name>
        <dbReference type="ChEBI" id="CHEBI:30616"/>
    </ligand>
</feature>
<keyword evidence="1 9" id="KW-0963">Cytoplasm</keyword>
<keyword evidence="4 9" id="KW-0378">Hydrolase</keyword>
<dbReference type="InterPro" id="IPR036390">
    <property type="entry name" value="WH_DNA-bd_sf"/>
</dbReference>
<evidence type="ECO:0000256" key="4">
    <source>
        <dbReference type="ARBA" id="ARBA00022801"/>
    </source>
</evidence>
<dbReference type="CDD" id="cd00009">
    <property type="entry name" value="AAA"/>
    <property type="match status" value="1"/>
</dbReference>
<dbReference type="GO" id="GO:0005737">
    <property type="term" value="C:cytoplasm"/>
    <property type="evidence" value="ECO:0007669"/>
    <property type="project" value="UniProtKB-SubCell"/>
</dbReference>
<dbReference type="GO" id="GO:0006310">
    <property type="term" value="P:DNA recombination"/>
    <property type="evidence" value="ECO:0007669"/>
    <property type="project" value="UniProtKB-UniRule"/>
</dbReference>
<feature type="region of interest" description="Small ATPAse domain (RuvB-S)" evidence="9">
    <location>
        <begin position="184"/>
        <end position="254"/>
    </location>
</feature>
<dbReference type="InterPro" id="IPR041445">
    <property type="entry name" value="AAA_lid_4"/>
</dbReference>
<dbReference type="InterPro" id="IPR008823">
    <property type="entry name" value="RuvB_wg_C"/>
</dbReference>
<dbReference type="Pfam" id="PF05491">
    <property type="entry name" value="WHD_RuvB"/>
    <property type="match status" value="1"/>
</dbReference>
<dbReference type="Gene3D" id="1.10.10.10">
    <property type="entry name" value="Winged helix-like DNA-binding domain superfamily/Winged helix DNA-binding domain"/>
    <property type="match status" value="1"/>
</dbReference>
<keyword evidence="8 9" id="KW-0234">DNA repair</keyword>
<comment type="subcellular location">
    <subcellularLocation>
        <location evidence="9">Cytoplasm</location>
    </subcellularLocation>
</comment>
<dbReference type="SUPFAM" id="SSF52540">
    <property type="entry name" value="P-loop containing nucleoside triphosphate hydrolases"/>
    <property type="match status" value="1"/>
</dbReference>
<dbReference type="GO" id="GO:0016887">
    <property type="term" value="F:ATP hydrolysis activity"/>
    <property type="evidence" value="ECO:0007669"/>
    <property type="project" value="RHEA"/>
</dbReference>
<dbReference type="RefSeq" id="WP_039376993.1">
    <property type="nucleotide sequence ID" value="NZ_JSAM01000069.1"/>
</dbReference>
<feature type="binding site" evidence="9">
    <location>
        <position position="22"/>
    </location>
    <ligand>
        <name>ATP</name>
        <dbReference type="ChEBI" id="CHEBI:30616"/>
    </ligand>
</feature>
<reference evidence="11 12" key="1">
    <citation type="journal article" date="2014" name="Mol. Biol. Evol.">
        <title>Massive expansion of Ubiquitination-related gene families within the Chlamydiae.</title>
        <authorList>
            <person name="Domman D."/>
            <person name="Collingro A."/>
            <person name="Lagkouvardos I."/>
            <person name="Gehre L."/>
            <person name="Weinmaier T."/>
            <person name="Rattei T."/>
            <person name="Subtil A."/>
            <person name="Horn M."/>
        </authorList>
    </citation>
    <scope>NUCLEOTIDE SEQUENCE [LARGE SCALE GENOMIC DNA]</scope>
    <source>
        <strain evidence="11 12">OEW1</strain>
    </source>
</reference>
<comment type="catalytic activity">
    <reaction evidence="9">
        <text>ATP + H2O = ADP + phosphate + H(+)</text>
        <dbReference type="Rhea" id="RHEA:13065"/>
        <dbReference type="ChEBI" id="CHEBI:15377"/>
        <dbReference type="ChEBI" id="CHEBI:15378"/>
        <dbReference type="ChEBI" id="CHEBI:30616"/>
        <dbReference type="ChEBI" id="CHEBI:43474"/>
        <dbReference type="ChEBI" id="CHEBI:456216"/>
    </reaction>
</comment>
<keyword evidence="11" id="KW-0347">Helicase</keyword>
<feature type="binding site" evidence="9">
    <location>
        <position position="69"/>
    </location>
    <ligand>
        <name>ATP</name>
        <dbReference type="ChEBI" id="CHEBI:30616"/>
    </ligand>
</feature>
<feature type="binding site" evidence="9">
    <location>
        <begin position="130"/>
        <end position="132"/>
    </location>
    <ligand>
        <name>ATP</name>
        <dbReference type="ChEBI" id="CHEBI:30616"/>
    </ligand>
</feature>
<dbReference type="InterPro" id="IPR003593">
    <property type="entry name" value="AAA+_ATPase"/>
</dbReference>
<dbReference type="NCBIfam" id="NF000868">
    <property type="entry name" value="PRK00080.1"/>
    <property type="match status" value="1"/>
</dbReference>
<comment type="caution">
    <text evidence="9">Lacks conserved residue(s) required for the propagation of feature annotation.</text>
</comment>